<comment type="caution">
    <text evidence="1">The sequence shown here is derived from an EMBL/GenBank/DDBJ whole genome shotgun (WGS) entry which is preliminary data.</text>
</comment>
<evidence type="ECO:0000313" key="2">
    <source>
        <dbReference type="Proteomes" id="UP000054717"/>
    </source>
</evidence>
<evidence type="ECO:0000313" key="1">
    <source>
        <dbReference type="EMBL" id="SAL74070.1"/>
    </source>
</evidence>
<dbReference type="EMBL" id="FCNZ02000023">
    <property type="protein sequence ID" value="SAL74070.1"/>
    <property type="molecule type" value="Genomic_DNA"/>
</dbReference>
<dbReference type="Proteomes" id="UP000054717">
    <property type="component" value="Unassembled WGS sequence"/>
</dbReference>
<sequence length="33" mass="3847">MVHYTTAEEIAGAVDLMSERRELERVNSRTEPR</sequence>
<keyword evidence="2" id="KW-1185">Reference proteome</keyword>
<name>A0A158K0T6_9BURK</name>
<accession>A0A158K0T6</accession>
<protein>
    <submittedName>
        <fullName evidence="1">Uncharacterized protein</fullName>
    </submittedName>
</protein>
<organism evidence="1 2">
    <name type="scientific">Caballeronia telluris</name>
    <dbReference type="NCBI Taxonomy" id="326475"/>
    <lineage>
        <taxon>Bacteria</taxon>
        <taxon>Pseudomonadati</taxon>
        <taxon>Pseudomonadota</taxon>
        <taxon>Betaproteobacteria</taxon>
        <taxon>Burkholderiales</taxon>
        <taxon>Burkholderiaceae</taxon>
        <taxon>Caballeronia</taxon>
    </lineage>
</organism>
<gene>
    <name evidence="1" type="ORF">AWB66_04947</name>
</gene>
<dbReference type="AlphaFoldDB" id="A0A158K0T6"/>
<proteinExistence type="predicted"/>
<reference evidence="1" key="1">
    <citation type="submission" date="2016-01" db="EMBL/GenBank/DDBJ databases">
        <authorList>
            <person name="Peeters Charlotte."/>
        </authorList>
    </citation>
    <scope>NUCLEOTIDE SEQUENCE</scope>
    <source>
        <strain evidence="1">LMG 22936</strain>
    </source>
</reference>